<dbReference type="EMBL" id="CP002207">
    <property type="protein sequence ID" value="ADP34899.1"/>
    <property type="molecule type" value="Genomic_DNA"/>
</dbReference>
<organism evidence="1 2">
    <name type="scientific">Bacillus atrophaeus (strain 1942)</name>
    <dbReference type="NCBI Taxonomy" id="720555"/>
    <lineage>
        <taxon>Bacteria</taxon>
        <taxon>Bacillati</taxon>
        <taxon>Bacillota</taxon>
        <taxon>Bacilli</taxon>
        <taxon>Bacillales</taxon>
        <taxon>Bacillaceae</taxon>
        <taxon>Bacillus</taxon>
    </lineage>
</organism>
<dbReference type="InterPro" id="IPR031538">
    <property type="entry name" value="Anti-TRAP"/>
</dbReference>
<dbReference type="Proteomes" id="UP000006867">
    <property type="component" value="Chromosome"/>
</dbReference>
<dbReference type="InterPro" id="IPR036410">
    <property type="entry name" value="HSP_DnaJ_Cys-rich_dom_sf"/>
</dbReference>
<dbReference type="SUPFAM" id="SSF57938">
    <property type="entry name" value="DnaJ/Hsp40 cysteine-rich domain"/>
    <property type="match status" value="1"/>
</dbReference>
<evidence type="ECO:0000313" key="1">
    <source>
        <dbReference type="EMBL" id="ADP34899.1"/>
    </source>
</evidence>
<dbReference type="Gene3D" id="6.20.20.10">
    <property type="match status" value="1"/>
</dbReference>
<name>A0ABM5M4D7_BACA1</name>
<proteinExistence type="predicted"/>
<protein>
    <submittedName>
        <fullName evidence="1">RtpA</fullName>
    </submittedName>
</protein>
<reference evidence="1 2" key="1">
    <citation type="journal article" date="2011" name="Front. Microbiol.">
        <title>Genomic signatures of strain selection and enhancement in Bacillus atrophaeus var. globigii, a historical biowarfare simulant.</title>
        <authorList>
            <person name="Gibbons H.S."/>
            <person name="Broomall S.M."/>
            <person name="McNew L.A."/>
            <person name="Daligault H."/>
            <person name="Chapman C."/>
            <person name="Bruce D."/>
            <person name="Karavis M."/>
            <person name="Krepps M."/>
            <person name="McGregor P.A."/>
            <person name="Hong C."/>
            <person name="Park K.H."/>
            <person name="Akmal A."/>
            <person name="Feldman A."/>
            <person name="Lin J.S."/>
            <person name="Chang W.E."/>
            <person name="Higgs B.W."/>
            <person name="Demirev P."/>
            <person name="Lindquist J."/>
            <person name="Liem A."/>
            <person name="Fochler E."/>
            <person name="Read T.D."/>
            <person name="Tapia R."/>
            <person name="Johnson S."/>
            <person name="Bishop-Lilly K.A."/>
            <person name="Detter C."/>
            <person name="Han C."/>
            <person name="Sozhamannan S."/>
            <person name="Rosenzweig C.N."/>
            <person name="Skowronski E.W."/>
        </authorList>
    </citation>
    <scope>NUCLEOTIDE SEQUENCE [LARGE SCALE GENOMIC DNA]</scope>
    <source>
        <strain evidence="1 2">1942</strain>
    </source>
</reference>
<keyword evidence="2" id="KW-1185">Reference proteome</keyword>
<gene>
    <name evidence="1" type="ordered locus">BATR1942_19920</name>
</gene>
<dbReference type="RefSeq" id="WP_003327970.1">
    <property type="nucleotide sequence ID" value="NC_014639.1"/>
</dbReference>
<sequence length="53" mass="5832">MVIALDDLELTCPHCKRTGEEDGKPCPKCDGKGVILTAQGNTLLHFIKKHLNE</sequence>
<accession>A0ABM5M4D7</accession>
<dbReference type="CDD" id="cd10748">
    <property type="entry name" value="anti-TRAP"/>
    <property type="match status" value="1"/>
</dbReference>
<dbReference type="Pfam" id="PF15777">
    <property type="entry name" value="Anti-TRAP"/>
    <property type="match status" value="1"/>
</dbReference>
<evidence type="ECO:0000313" key="2">
    <source>
        <dbReference type="Proteomes" id="UP000006867"/>
    </source>
</evidence>